<dbReference type="InterPro" id="IPR000182">
    <property type="entry name" value="GNAT_dom"/>
</dbReference>
<dbReference type="CDD" id="cd04301">
    <property type="entry name" value="NAT_SF"/>
    <property type="match status" value="1"/>
</dbReference>
<dbReference type="PANTHER" id="PTHR43877">
    <property type="entry name" value="AMINOALKYLPHOSPHONATE N-ACETYLTRANSFERASE-RELATED-RELATED"/>
    <property type="match status" value="1"/>
</dbReference>
<accession>A0A074TIN9</accession>
<dbReference type="SUPFAM" id="SSF55729">
    <property type="entry name" value="Acyl-CoA N-acyltransferases (Nat)"/>
    <property type="match status" value="1"/>
</dbReference>
<dbReference type="Pfam" id="PF00583">
    <property type="entry name" value="Acetyltransf_1"/>
    <property type="match status" value="1"/>
</dbReference>
<dbReference type="InterPro" id="IPR016181">
    <property type="entry name" value="Acyl_CoA_acyltransferase"/>
</dbReference>
<dbReference type="EMBL" id="JHEH01000001">
    <property type="protein sequence ID" value="KEP71586.1"/>
    <property type="molecule type" value="Genomic_DNA"/>
</dbReference>
<comment type="caution">
    <text evidence="4">The sequence shown here is derived from an EMBL/GenBank/DDBJ whole genome shotgun (WGS) entry which is preliminary data.</text>
</comment>
<dbReference type="Gene3D" id="3.40.630.30">
    <property type="match status" value="1"/>
</dbReference>
<dbReference type="eggNOG" id="COG0456">
    <property type="taxonomic scope" value="Bacteria"/>
</dbReference>
<keyword evidence="2" id="KW-0012">Acyltransferase</keyword>
<sequence length="148" mass="16289">MRMLKITPITQTDRAAWEPLFRGYCAFYKSDPEPAIAPVWSWICDPQSGLRAALARDASGRALGLVHWEVILRPLKGETICYIHDLFVDPEARGTGAGRALIEHVQGAAREAGAGAVRLATQEGNATARRLYDQFAPASDFILYTFPT</sequence>
<evidence type="ECO:0000256" key="2">
    <source>
        <dbReference type="ARBA" id="ARBA00023315"/>
    </source>
</evidence>
<keyword evidence="5" id="KW-1185">Reference proteome</keyword>
<name>A0A074TIN9_9RHOB</name>
<reference evidence="4 5" key="1">
    <citation type="submission" date="2014-03" db="EMBL/GenBank/DDBJ databases">
        <title>The draft genome sequence of Thioclava dalianensis DLFJ1-1.</title>
        <authorList>
            <person name="Lai Q."/>
            <person name="Shao Z."/>
        </authorList>
    </citation>
    <scope>NUCLEOTIDE SEQUENCE [LARGE SCALE GENOMIC DNA]</scope>
    <source>
        <strain evidence="4 5">DLFJ1-1</strain>
    </source>
</reference>
<evidence type="ECO:0000313" key="4">
    <source>
        <dbReference type="EMBL" id="KEP71586.1"/>
    </source>
</evidence>
<evidence type="ECO:0000313" key="5">
    <source>
        <dbReference type="Proteomes" id="UP000027725"/>
    </source>
</evidence>
<dbReference type="STRING" id="1185766.SAMN05216224_105224"/>
<dbReference type="GO" id="GO:0016747">
    <property type="term" value="F:acyltransferase activity, transferring groups other than amino-acyl groups"/>
    <property type="evidence" value="ECO:0007669"/>
    <property type="project" value="InterPro"/>
</dbReference>
<organism evidence="4 5">
    <name type="scientific">Thioclava dalianensis</name>
    <dbReference type="NCBI Taxonomy" id="1185766"/>
    <lineage>
        <taxon>Bacteria</taxon>
        <taxon>Pseudomonadati</taxon>
        <taxon>Pseudomonadota</taxon>
        <taxon>Alphaproteobacteria</taxon>
        <taxon>Rhodobacterales</taxon>
        <taxon>Paracoccaceae</taxon>
        <taxon>Thioclava</taxon>
    </lineage>
</organism>
<evidence type="ECO:0000259" key="3">
    <source>
        <dbReference type="PROSITE" id="PS51186"/>
    </source>
</evidence>
<protein>
    <submittedName>
        <fullName evidence="4">GNAT family acetyltransferase</fullName>
    </submittedName>
</protein>
<dbReference type="PANTHER" id="PTHR43877:SF2">
    <property type="entry name" value="AMINOALKYLPHOSPHONATE N-ACETYLTRANSFERASE-RELATED"/>
    <property type="match status" value="1"/>
</dbReference>
<dbReference type="AlphaFoldDB" id="A0A074TIN9"/>
<feature type="domain" description="N-acetyltransferase" evidence="3">
    <location>
        <begin position="4"/>
        <end position="148"/>
    </location>
</feature>
<dbReference type="Proteomes" id="UP000027725">
    <property type="component" value="Unassembled WGS sequence"/>
</dbReference>
<dbReference type="InterPro" id="IPR050832">
    <property type="entry name" value="Bact_Acetyltransf"/>
</dbReference>
<dbReference type="PROSITE" id="PS51186">
    <property type="entry name" value="GNAT"/>
    <property type="match status" value="1"/>
</dbReference>
<evidence type="ECO:0000256" key="1">
    <source>
        <dbReference type="ARBA" id="ARBA00022679"/>
    </source>
</evidence>
<gene>
    <name evidence="4" type="ORF">DL1_00800</name>
</gene>
<keyword evidence="1 4" id="KW-0808">Transferase</keyword>
<proteinExistence type="predicted"/>